<keyword evidence="2" id="KW-0808">Transferase</keyword>
<dbReference type="InterPro" id="IPR036589">
    <property type="entry name" value="HCY_dom_sf"/>
</dbReference>
<protein>
    <recommendedName>
        <fullName evidence="4">Hcy-binding domain-containing protein</fullName>
    </recommendedName>
</protein>
<dbReference type="GO" id="GO:0008168">
    <property type="term" value="F:methyltransferase activity"/>
    <property type="evidence" value="ECO:0007669"/>
    <property type="project" value="UniProtKB-KW"/>
</dbReference>
<evidence type="ECO:0000256" key="3">
    <source>
        <dbReference type="ARBA" id="ARBA00034478"/>
    </source>
</evidence>
<accession>A0A9D4FVU2</accession>
<dbReference type="SUPFAM" id="SSF82282">
    <property type="entry name" value="Homocysteine S-methyltransferase"/>
    <property type="match status" value="1"/>
</dbReference>
<sequence length="106" mass="11799">MRVVVPVKSVLSAHANLGCHFRYRYYVQFSKKISYLYSFISSFFTKGSDIVVTASYQASVAGFVEHLGVTEEGAVLLIKRSVHLARQAADEVSKDLGIEDTFLFSV</sequence>
<proteinExistence type="predicted"/>
<keyword evidence="1" id="KW-0489">Methyltransferase</keyword>
<dbReference type="Pfam" id="PF02574">
    <property type="entry name" value="S-methyl_trans"/>
    <property type="match status" value="1"/>
</dbReference>
<evidence type="ECO:0000313" key="6">
    <source>
        <dbReference type="Proteomes" id="UP000828390"/>
    </source>
</evidence>
<dbReference type="AlphaFoldDB" id="A0A9D4FVU2"/>
<evidence type="ECO:0000313" key="5">
    <source>
        <dbReference type="EMBL" id="KAH3804011.1"/>
    </source>
</evidence>
<comment type="caution">
    <text evidence="5">The sequence shown here is derived from an EMBL/GenBank/DDBJ whole genome shotgun (WGS) entry which is preliminary data.</text>
</comment>
<reference evidence="5" key="2">
    <citation type="submission" date="2020-11" db="EMBL/GenBank/DDBJ databases">
        <authorList>
            <person name="McCartney M.A."/>
            <person name="Auch B."/>
            <person name="Kono T."/>
            <person name="Mallez S."/>
            <person name="Becker A."/>
            <person name="Gohl D.M."/>
            <person name="Silverstein K.A.T."/>
            <person name="Koren S."/>
            <person name="Bechman K.B."/>
            <person name="Herman A."/>
            <person name="Abrahante J.E."/>
            <person name="Garbe J."/>
        </authorList>
    </citation>
    <scope>NUCLEOTIDE SEQUENCE</scope>
    <source>
        <strain evidence="5">Duluth1</strain>
        <tissue evidence="5">Whole animal</tissue>
    </source>
</reference>
<dbReference type="Gene3D" id="3.20.20.330">
    <property type="entry name" value="Homocysteine-binding-like domain"/>
    <property type="match status" value="1"/>
</dbReference>
<feature type="domain" description="Hcy-binding" evidence="4">
    <location>
        <begin position="35"/>
        <end position="94"/>
    </location>
</feature>
<gene>
    <name evidence="5" type="ORF">DPMN_132284</name>
</gene>
<evidence type="ECO:0000256" key="1">
    <source>
        <dbReference type="ARBA" id="ARBA00022603"/>
    </source>
</evidence>
<name>A0A9D4FVU2_DREPO</name>
<keyword evidence="6" id="KW-1185">Reference proteome</keyword>
<dbReference type="InterPro" id="IPR003726">
    <property type="entry name" value="HCY_dom"/>
</dbReference>
<organism evidence="5 6">
    <name type="scientific">Dreissena polymorpha</name>
    <name type="common">Zebra mussel</name>
    <name type="synonym">Mytilus polymorpha</name>
    <dbReference type="NCBI Taxonomy" id="45954"/>
    <lineage>
        <taxon>Eukaryota</taxon>
        <taxon>Metazoa</taxon>
        <taxon>Spiralia</taxon>
        <taxon>Lophotrochozoa</taxon>
        <taxon>Mollusca</taxon>
        <taxon>Bivalvia</taxon>
        <taxon>Autobranchia</taxon>
        <taxon>Heteroconchia</taxon>
        <taxon>Euheterodonta</taxon>
        <taxon>Imparidentia</taxon>
        <taxon>Neoheterodontei</taxon>
        <taxon>Myida</taxon>
        <taxon>Dreissenoidea</taxon>
        <taxon>Dreissenidae</taxon>
        <taxon>Dreissena</taxon>
    </lineage>
</organism>
<comment type="pathway">
    <text evidence="3">Amino-acid biosynthesis; L-methionine biosynthesis via de novo pathway.</text>
</comment>
<dbReference type="Proteomes" id="UP000828390">
    <property type="component" value="Unassembled WGS sequence"/>
</dbReference>
<evidence type="ECO:0000259" key="4">
    <source>
        <dbReference type="Pfam" id="PF02574"/>
    </source>
</evidence>
<evidence type="ECO:0000256" key="2">
    <source>
        <dbReference type="ARBA" id="ARBA00022679"/>
    </source>
</evidence>
<reference evidence="5" key="1">
    <citation type="journal article" date="2019" name="bioRxiv">
        <title>The Genome of the Zebra Mussel, Dreissena polymorpha: A Resource for Invasive Species Research.</title>
        <authorList>
            <person name="McCartney M.A."/>
            <person name="Auch B."/>
            <person name="Kono T."/>
            <person name="Mallez S."/>
            <person name="Zhang Y."/>
            <person name="Obille A."/>
            <person name="Becker A."/>
            <person name="Abrahante J.E."/>
            <person name="Garbe J."/>
            <person name="Badalamenti J.P."/>
            <person name="Herman A."/>
            <person name="Mangelson H."/>
            <person name="Liachko I."/>
            <person name="Sullivan S."/>
            <person name="Sone E.D."/>
            <person name="Koren S."/>
            <person name="Silverstein K.A.T."/>
            <person name="Beckman K.B."/>
            <person name="Gohl D.M."/>
        </authorList>
    </citation>
    <scope>NUCLEOTIDE SEQUENCE</scope>
    <source>
        <strain evidence="5">Duluth1</strain>
        <tissue evidence="5">Whole animal</tissue>
    </source>
</reference>
<dbReference type="GO" id="GO:0032259">
    <property type="term" value="P:methylation"/>
    <property type="evidence" value="ECO:0007669"/>
    <property type="project" value="UniProtKB-KW"/>
</dbReference>
<dbReference type="EMBL" id="JAIWYP010000006">
    <property type="protein sequence ID" value="KAH3804011.1"/>
    <property type="molecule type" value="Genomic_DNA"/>
</dbReference>